<proteinExistence type="predicted"/>
<evidence type="ECO:0000313" key="3">
    <source>
        <dbReference type="Proteomes" id="UP000004578"/>
    </source>
</evidence>
<reference evidence="2 3" key="1">
    <citation type="submission" date="2012-05" db="EMBL/GenBank/DDBJ databases">
        <authorList>
            <person name="Harkins D.M."/>
            <person name="Madupu R."/>
            <person name="Durkin A.S."/>
            <person name="Torralba M."/>
            <person name="Methe B."/>
            <person name="Sutton G.G."/>
            <person name="Nelson K.E."/>
        </authorList>
    </citation>
    <scope>NUCLEOTIDE SEQUENCE [LARGE SCALE GENOMIC DNA]</scope>
    <source>
        <strain evidence="2 3">F0490</strain>
    </source>
</reference>
<organism evidence="2 3">
    <name type="scientific">Schaalia georgiae F0490</name>
    <dbReference type="NCBI Taxonomy" id="1125717"/>
    <lineage>
        <taxon>Bacteria</taxon>
        <taxon>Bacillati</taxon>
        <taxon>Actinomycetota</taxon>
        <taxon>Actinomycetes</taxon>
        <taxon>Actinomycetales</taxon>
        <taxon>Actinomycetaceae</taxon>
        <taxon>Schaalia</taxon>
    </lineage>
</organism>
<keyword evidence="3" id="KW-1185">Reference proteome</keyword>
<dbReference type="Proteomes" id="UP000004578">
    <property type="component" value="Unassembled WGS sequence"/>
</dbReference>
<gene>
    <name evidence="2" type="ORF">HMPREF1317_0684</name>
</gene>
<protein>
    <submittedName>
        <fullName evidence="2">Uncharacterized protein</fullName>
    </submittedName>
</protein>
<dbReference type="EMBL" id="AKFS01000002">
    <property type="protein sequence ID" value="EJF51742.1"/>
    <property type="molecule type" value="Genomic_DNA"/>
</dbReference>
<comment type="caution">
    <text evidence="2">The sequence shown here is derived from an EMBL/GenBank/DDBJ whole genome shotgun (WGS) entry which is preliminary data.</text>
</comment>
<sequence length="92" mass="9716">MPWAANTVILALAEREDIMVAWGNHVGVSEIARPCRAGRVRGVARDPQGTAGQPGPVGCLVRRIWQDRPASSSALVPCGRSEARKSQTSAPG</sequence>
<dbReference type="AlphaFoldDB" id="J0P2W1"/>
<name>J0P2W1_9ACTO</name>
<feature type="region of interest" description="Disordered" evidence="1">
    <location>
        <begin position="69"/>
        <end position="92"/>
    </location>
</feature>
<evidence type="ECO:0000256" key="1">
    <source>
        <dbReference type="SAM" id="MobiDB-lite"/>
    </source>
</evidence>
<accession>J0P2W1</accession>
<evidence type="ECO:0000313" key="2">
    <source>
        <dbReference type="EMBL" id="EJF51742.1"/>
    </source>
</evidence>